<gene>
    <name evidence="7" type="ORF">ACAOBT_LOCUS17097</name>
</gene>
<evidence type="ECO:0000256" key="5">
    <source>
        <dbReference type="SAM" id="Coils"/>
    </source>
</evidence>
<protein>
    <recommendedName>
        <fullName evidence="6">PHD-type domain-containing protein</fullName>
    </recommendedName>
</protein>
<dbReference type="InterPro" id="IPR057251">
    <property type="entry name" value="FP_C"/>
</dbReference>
<keyword evidence="1" id="KW-0479">Metal-binding</keyword>
<dbReference type="Gene3D" id="3.30.40.10">
    <property type="entry name" value="Zinc/RING finger domain, C3HC4 (zinc finger)"/>
    <property type="match status" value="1"/>
</dbReference>
<evidence type="ECO:0000259" key="6">
    <source>
        <dbReference type="PROSITE" id="PS50016"/>
    </source>
</evidence>
<dbReference type="Pfam" id="PF25298">
    <property type="entry name" value="Baculo_FP_2nd"/>
    <property type="match status" value="1"/>
</dbReference>
<dbReference type="InterPro" id="IPR019787">
    <property type="entry name" value="Znf_PHD-finger"/>
</dbReference>
<keyword evidence="5" id="KW-0175">Coiled coil</keyword>
<evidence type="ECO:0000256" key="3">
    <source>
        <dbReference type="ARBA" id="ARBA00022833"/>
    </source>
</evidence>
<keyword evidence="8" id="KW-1185">Reference proteome</keyword>
<dbReference type="InterPro" id="IPR013083">
    <property type="entry name" value="Znf_RING/FYVE/PHD"/>
</dbReference>
<sequence>MAGGSIKKCDACKKNISKSVLRLHCGVCKRFFHLECEKVSEVDARLMAAEKRAWKCGSCRTPLASPLSALSGVPGRRSILMSQPINDQSDVITELKSLIRQLQDENKELIRSFDFLSSQWEEERKRSKVLEEMVGDLSKENQMLRKDVDGLKLTLNKEESKRIFVDEELTKETYQLFKHSRQLKGVGYKYVWHREGKILARKNDGSDIIFIRNVNQVNDLLK</sequence>
<dbReference type="AlphaFoldDB" id="A0A9P0L1R1"/>
<dbReference type="EMBL" id="CAKOFQ010006994">
    <property type="protein sequence ID" value="CAH1986169.1"/>
    <property type="molecule type" value="Genomic_DNA"/>
</dbReference>
<evidence type="ECO:0000313" key="8">
    <source>
        <dbReference type="Proteomes" id="UP001152888"/>
    </source>
</evidence>
<dbReference type="Proteomes" id="UP001152888">
    <property type="component" value="Unassembled WGS sequence"/>
</dbReference>
<dbReference type="InterPro" id="IPR019786">
    <property type="entry name" value="Zinc_finger_PHD-type_CS"/>
</dbReference>
<dbReference type="GO" id="GO:0008270">
    <property type="term" value="F:zinc ion binding"/>
    <property type="evidence" value="ECO:0007669"/>
    <property type="project" value="UniProtKB-KW"/>
</dbReference>
<organism evidence="7 8">
    <name type="scientific">Acanthoscelides obtectus</name>
    <name type="common">Bean weevil</name>
    <name type="synonym">Bruchus obtectus</name>
    <dbReference type="NCBI Taxonomy" id="200917"/>
    <lineage>
        <taxon>Eukaryota</taxon>
        <taxon>Metazoa</taxon>
        <taxon>Ecdysozoa</taxon>
        <taxon>Arthropoda</taxon>
        <taxon>Hexapoda</taxon>
        <taxon>Insecta</taxon>
        <taxon>Pterygota</taxon>
        <taxon>Neoptera</taxon>
        <taxon>Endopterygota</taxon>
        <taxon>Coleoptera</taxon>
        <taxon>Polyphaga</taxon>
        <taxon>Cucujiformia</taxon>
        <taxon>Chrysomeloidea</taxon>
        <taxon>Chrysomelidae</taxon>
        <taxon>Bruchinae</taxon>
        <taxon>Bruchini</taxon>
        <taxon>Acanthoscelides</taxon>
    </lineage>
</organism>
<proteinExistence type="predicted"/>
<feature type="coiled-coil region" evidence="5">
    <location>
        <begin position="85"/>
        <end position="161"/>
    </location>
</feature>
<keyword evidence="2 4" id="KW-0863">Zinc-finger</keyword>
<dbReference type="OrthoDB" id="6779145at2759"/>
<evidence type="ECO:0000256" key="1">
    <source>
        <dbReference type="ARBA" id="ARBA00022723"/>
    </source>
</evidence>
<dbReference type="SUPFAM" id="SSF57903">
    <property type="entry name" value="FYVE/PHD zinc finger"/>
    <property type="match status" value="1"/>
</dbReference>
<evidence type="ECO:0000313" key="7">
    <source>
        <dbReference type="EMBL" id="CAH1986169.1"/>
    </source>
</evidence>
<name>A0A9P0L1R1_ACAOB</name>
<reference evidence="7" key="1">
    <citation type="submission" date="2022-03" db="EMBL/GenBank/DDBJ databases">
        <authorList>
            <person name="Sayadi A."/>
        </authorList>
    </citation>
    <scope>NUCLEOTIDE SEQUENCE</scope>
</reference>
<accession>A0A9P0L1R1</accession>
<dbReference type="InterPro" id="IPR011011">
    <property type="entry name" value="Znf_FYVE_PHD"/>
</dbReference>
<comment type="caution">
    <text evidence="7">The sequence shown here is derived from an EMBL/GenBank/DDBJ whole genome shotgun (WGS) entry which is preliminary data.</text>
</comment>
<dbReference type="PROSITE" id="PS01359">
    <property type="entry name" value="ZF_PHD_1"/>
    <property type="match status" value="1"/>
</dbReference>
<evidence type="ECO:0000256" key="2">
    <source>
        <dbReference type="ARBA" id="ARBA00022771"/>
    </source>
</evidence>
<dbReference type="PROSITE" id="PS50016">
    <property type="entry name" value="ZF_PHD_2"/>
    <property type="match status" value="1"/>
</dbReference>
<feature type="domain" description="PHD-type" evidence="6">
    <location>
        <begin position="6"/>
        <end position="62"/>
    </location>
</feature>
<keyword evidence="3" id="KW-0862">Zinc</keyword>
<evidence type="ECO:0000256" key="4">
    <source>
        <dbReference type="PROSITE-ProRule" id="PRU00146"/>
    </source>
</evidence>